<evidence type="ECO:0000313" key="1">
    <source>
        <dbReference type="EMBL" id="GGI82071.1"/>
    </source>
</evidence>
<dbReference type="RefSeq" id="WP_131776230.1">
    <property type="nucleotide sequence ID" value="NZ_BMOB01000003.1"/>
</dbReference>
<proteinExistence type="predicted"/>
<gene>
    <name evidence="1" type="ORF">GCM10007966_08330</name>
</gene>
<accession>A0A917NA11</accession>
<reference evidence="1" key="2">
    <citation type="submission" date="2020-09" db="EMBL/GenBank/DDBJ databases">
        <authorList>
            <person name="Sun Q."/>
            <person name="Ohkuma M."/>
        </authorList>
    </citation>
    <scope>NUCLEOTIDE SEQUENCE</scope>
    <source>
        <strain evidence="1">JCM 13919</strain>
    </source>
</reference>
<sequence>MQKSSLNTVLVYLGSNANDHIEQALLDLDLDIKFIESTIFSERIITKKKPNYKDIDNKVIYFDSNANILLGKINFEPIKGNDQLQIIEKIISDKYLSLLWSRFGLKTRVRNLDEVRRYEVNYSLIKAAIKTCSEVKPKLIVFSYEPHSLPMYIFKKVSQALNIMTVTMTISPFTWRMFAEIENKKVIKLKKSSTSKKQLEYSINQFIQEKKGSYIAAKPFYEKRETNFLIRNLNKFRANAWMPHKFFMSYATLFYYQNIVVNRKLLEEKKYICVFLQFQPEQTTLPDGGLFTHQLFAIQMLYFAAEKMGISIVIREHPATFQVSYNRKWRSFDYYSKVKKIGQNIYFDSISSDPYWLIKNSLAVASITGTVLLESMLQGIPAIAFGNHPLKGFKSKAFVEGFCDHIQLKNKLAEAMSQPLEVITSDIENYLEEIYPATFGPNEYVGNLNMTLDTLRETRVNALIQVLNLIGKNEQYEFVN</sequence>
<organism evidence="1 2">
    <name type="scientific">Legionella impletisoli</name>
    <dbReference type="NCBI Taxonomy" id="343510"/>
    <lineage>
        <taxon>Bacteria</taxon>
        <taxon>Pseudomonadati</taxon>
        <taxon>Pseudomonadota</taxon>
        <taxon>Gammaproteobacteria</taxon>
        <taxon>Legionellales</taxon>
        <taxon>Legionellaceae</taxon>
        <taxon>Legionella</taxon>
    </lineage>
</organism>
<evidence type="ECO:0008006" key="3">
    <source>
        <dbReference type="Google" id="ProtNLM"/>
    </source>
</evidence>
<dbReference type="AlphaFoldDB" id="A0A917NA11"/>
<comment type="caution">
    <text evidence="1">The sequence shown here is derived from an EMBL/GenBank/DDBJ whole genome shotgun (WGS) entry which is preliminary data.</text>
</comment>
<protein>
    <recommendedName>
        <fullName evidence="3">Capsule polysaccharide biosynthesis protein</fullName>
    </recommendedName>
</protein>
<reference evidence="1" key="1">
    <citation type="journal article" date="2014" name="Int. J. Syst. Evol. Microbiol.">
        <title>Complete genome sequence of Corynebacterium casei LMG S-19264T (=DSM 44701T), isolated from a smear-ripened cheese.</title>
        <authorList>
            <consortium name="US DOE Joint Genome Institute (JGI-PGF)"/>
            <person name="Walter F."/>
            <person name="Albersmeier A."/>
            <person name="Kalinowski J."/>
            <person name="Ruckert C."/>
        </authorList>
    </citation>
    <scope>NUCLEOTIDE SEQUENCE</scope>
    <source>
        <strain evidence="1">JCM 13919</strain>
    </source>
</reference>
<dbReference type="EMBL" id="BMOB01000003">
    <property type="protein sequence ID" value="GGI82071.1"/>
    <property type="molecule type" value="Genomic_DNA"/>
</dbReference>
<dbReference type="Proteomes" id="UP000630149">
    <property type="component" value="Unassembled WGS sequence"/>
</dbReference>
<dbReference type="OrthoDB" id="5448633at2"/>
<evidence type="ECO:0000313" key="2">
    <source>
        <dbReference type="Proteomes" id="UP000630149"/>
    </source>
</evidence>
<keyword evidence="2" id="KW-1185">Reference proteome</keyword>
<name>A0A917NA11_9GAMM</name>